<dbReference type="SUPFAM" id="SSF56935">
    <property type="entry name" value="Porins"/>
    <property type="match status" value="1"/>
</dbReference>
<dbReference type="Proteomes" id="UP000019442">
    <property type="component" value="Chromosome"/>
</dbReference>
<reference evidence="4" key="2">
    <citation type="submission" date="2014-02" db="EMBL/GenBank/DDBJ databases">
        <title>Draft Genome Sequence of extremely halophilic bacteria Halorhodospira halochloris.</title>
        <authorList>
            <person name="Singh K.S."/>
        </authorList>
    </citation>
    <scope>NUCLEOTIDE SEQUENCE [LARGE SCALE GENOMIC DNA]</scope>
    <source>
        <strain evidence="4">A</strain>
    </source>
</reference>
<dbReference type="EMBL" id="CP007268">
    <property type="protein sequence ID" value="AHK79422.1"/>
    <property type="molecule type" value="Genomic_DNA"/>
</dbReference>
<accession>W8KQX9</accession>
<evidence type="ECO:0000313" key="4">
    <source>
        <dbReference type="Proteomes" id="UP000019442"/>
    </source>
</evidence>
<evidence type="ECO:0000313" key="3">
    <source>
        <dbReference type="EMBL" id="AHK79422.1"/>
    </source>
</evidence>
<keyword evidence="1" id="KW-0732">Signal</keyword>
<dbReference type="InterPro" id="IPR053728">
    <property type="entry name" value="Alginate_Permeability_Chnl"/>
</dbReference>
<dbReference type="AlphaFoldDB" id="W8KQX9"/>
<reference evidence="3 4" key="1">
    <citation type="journal article" date="2014" name="J Genomics">
        <title>Draft Genome Sequence of the Extremely Halophilic Phototrophic Purple Sulfur Bacterium Halorhodospira halochloris.</title>
        <authorList>
            <person name="Singh K.S."/>
            <person name="Kirksey J."/>
            <person name="Hoff W.D."/>
            <person name="Deole R."/>
        </authorList>
    </citation>
    <scope>NUCLEOTIDE SEQUENCE [LARGE SCALE GENOMIC DNA]</scope>
    <source>
        <strain evidence="3 4">A</strain>
    </source>
</reference>
<evidence type="ECO:0000259" key="2">
    <source>
        <dbReference type="Pfam" id="PF13372"/>
    </source>
</evidence>
<keyword evidence="4" id="KW-1185">Reference proteome</keyword>
<organism evidence="3 4">
    <name type="scientific">Ectothiorhodospira haloalkaliphila</name>
    <dbReference type="NCBI Taxonomy" id="421628"/>
    <lineage>
        <taxon>Bacteria</taxon>
        <taxon>Pseudomonadati</taxon>
        <taxon>Pseudomonadota</taxon>
        <taxon>Gammaproteobacteria</taxon>
        <taxon>Chromatiales</taxon>
        <taxon>Ectothiorhodospiraceae</taxon>
        <taxon>Ectothiorhodospira</taxon>
    </lineage>
</organism>
<dbReference type="Gene3D" id="2.40.160.100">
    <property type="match status" value="1"/>
</dbReference>
<dbReference type="Pfam" id="PF13372">
    <property type="entry name" value="Alginate_exp"/>
    <property type="match status" value="1"/>
</dbReference>
<feature type="signal peptide" evidence="1">
    <location>
        <begin position="1"/>
        <end position="26"/>
    </location>
</feature>
<dbReference type="OrthoDB" id="9766302at2"/>
<sequence length="430" mass="47913">MGKKTVSMVAGALALSMGMGTGAATADWDWGGDLRVRVTDLMDIPISVRGADPVDQLFNRNRTRLWASYAFSEDVSFTGRLMNEFRFYDKGRGYTRDHDPLGEIVPDLLYVDINNLAEGRVDLRLGRQELIYGTGNILLNGTPRDGSRSLFYNAIKASVDLGPAHSVDLLAIYNEAKDSLTINREPQLTLIEHDEAAAGVYGRYAGVEDTPLEYYWIYKQEKNRSYARLGTRADADFHTVGVRAAPDRGQWAANLELALQRGSQEDDDLKGELLDASVTFRPDIWGDTRPAFTAGYYYLSGNDAGTDNNEGWRPVFSRWPQFSELYAYGFIGSEFGVAGWSNLKAPFVGLDMKPSPRTSLKLRYHRMYADEKDGPGNGDLRGDLLTAVLGVNLAENVRGHLWAEFLDPGDYHERGAGDAHFLRANIEYSF</sequence>
<feature type="domain" description="Alginate export" evidence="2">
    <location>
        <begin position="64"/>
        <end position="371"/>
    </location>
</feature>
<dbReference type="HOGENOM" id="CLU_595348_0_0_6"/>
<feature type="chain" id="PRO_5004912348" description="Alginate export domain-containing protein" evidence="1">
    <location>
        <begin position="27"/>
        <end position="430"/>
    </location>
</feature>
<dbReference type="InterPro" id="IPR025388">
    <property type="entry name" value="Alginate_export_dom"/>
</dbReference>
<proteinExistence type="predicted"/>
<evidence type="ECO:0000256" key="1">
    <source>
        <dbReference type="SAM" id="SignalP"/>
    </source>
</evidence>
<gene>
    <name evidence="3" type="ORF">M911_09945</name>
</gene>
<dbReference type="KEGG" id="hhc:M911_09945"/>
<name>W8KQX9_9GAMM</name>
<protein>
    <recommendedName>
        <fullName evidence="2">Alginate export domain-containing protein</fullName>
    </recommendedName>
</protein>